<dbReference type="AlphaFoldDB" id="A0A919D550"/>
<sequence length="106" mass="11443">MAQYEPTRIPFAVAVGTDPDDNNGLIPLTWGFETRSGETGPQISFFWARFGHEPAWGCASRQAGPPPAPGRRFTTLLAQAATEADAECPPARLLVRGVRLTPHDLA</sequence>
<name>A0A919D550_9ACTN</name>
<evidence type="ECO:0000313" key="1">
    <source>
        <dbReference type="EMBL" id="GHE08231.1"/>
    </source>
</evidence>
<protein>
    <submittedName>
        <fullName evidence="1">Uncharacterized protein</fullName>
    </submittedName>
</protein>
<accession>A0A919D550</accession>
<reference evidence="1" key="2">
    <citation type="submission" date="2020-09" db="EMBL/GenBank/DDBJ databases">
        <authorList>
            <person name="Sun Q."/>
            <person name="Ohkuma M."/>
        </authorList>
    </citation>
    <scope>NUCLEOTIDE SEQUENCE</scope>
    <source>
        <strain evidence="1">JCM 4714</strain>
    </source>
</reference>
<keyword evidence="2" id="KW-1185">Reference proteome</keyword>
<proteinExistence type="predicted"/>
<reference evidence="1" key="1">
    <citation type="journal article" date="2014" name="Int. J. Syst. Evol. Microbiol.">
        <title>Complete genome sequence of Corynebacterium casei LMG S-19264T (=DSM 44701T), isolated from a smear-ripened cheese.</title>
        <authorList>
            <consortium name="US DOE Joint Genome Institute (JGI-PGF)"/>
            <person name="Walter F."/>
            <person name="Albersmeier A."/>
            <person name="Kalinowski J."/>
            <person name="Ruckert C."/>
        </authorList>
    </citation>
    <scope>NUCLEOTIDE SEQUENCE</scope>
    <source>
        <strain evidence="1">JCM 4714</strain>
    </source>
</reference>
<dbReference type="Proteomes" id="UP000655443">
    <property type="component" value="Unassembled WGS sequence"/>
</dbReference>
<evidence type="ECO:0000313" key="2">
    <source>
        <dbReference type="Proteomes" id="UP000655443"/>
    </source>
</evidence>
<gene>
    <name evidence="1" type="ORF">GCM10010339_55800</name>
</gene>
<organism evidence="1 2">
    <name type="scientific">Streptomyces alanosinicus</name>
    <dbReference type="NCBI Taxonomy" id="68171"/>
    <lineage>
        <taxon>Bacteria</taxon>
        <taxon>Bacillati</taxon>
        <taxon>Actinomycetota</taxon>
        <taxon>Actinomycetes</taxon>
        <taxon>Kitasatosporales</taxon>
        <taxon>Streptomycetaceae</taxon>
        <taxon>Streptomyces</taxon>
    </lineage>
</organism>
<comment type="caution">
    <text evidence="1">The sequence shown here is derived from an EMBL/GenBank/DDBJ whole genome shotgun (WGS) entry which is preliminary data.</text>
</comment>
<dbReference type="EMBL" id="BMVG01000016">
    <property type="protein sequence ID" value="GHE08231.1"/>
    <property type="molecule type" value="Genomic_DNA"/>
</dbReference>